<gene>
    <name evidence="1" type="ORF">F4821DRAFT_236605</name>
</gene>
<protein>
    <submittedName>
        <fullName evidence="1">DExH-box splicing factor binding site-domain-containing protein</fullName>
    </submittedName>
</protein>
<dbReference type="Proteomes" id="UP001497680">
    <property type="component" value="Unassembled WGS sequence"/>
</dbReference>
<organism evidence="1 2">
    <name type="scientific">Hypoxylon rubiginosum</name>
    <dbReference type="NCBI Taxonomy" id="110542"/>
    <lineage>
        <taxon>Eukaryota</taxon>
        <taxon>Fungi</taxon>
        <taxon>Dikarya</taxon>
        <taxon>Ascomycota</taxon>
        <taxon>Pezizomycotina</taxon>
        <taxon>Sordariomycetes</taxon>
        <taxon>Xylariomycetidae</taxon>
        <taxon>Xylariales</taxon>
        <taxon>Hypoxylaceae</taxon>
        <taxon>Hypoxylon</taxon>
    </lineage>
</organism>
<evidence type="ECO:0000313" key="2">
    <source>
        <dbReference type="Proteomes" id="UP001497680"/>
    </source>
</evidence>
<proteinExistence type="predicted"/>
<evidence type="ECO:0000313" key="1">
    <source>
        <dbReference type="EMBL" id="KAI6087185.1"/>
    </source>
</evidence>
<comment type="caution">
    <text evidence="1">The sequence shown here is derived from an EMBL/GenBank/DDBJ whole genome shotgun (WGS) entry which is preliminary data.</text>
</comment>
<sequence length="359" mass="41058">MPPRIAIKFGTSAPSIKSVNITRKQTRPQPPSALGKRHRPHALGHDSDSGSDEEDGSRHEVIEIGGDWEESGTKRRNVSKDKSRTGNAPYVITGHKNRDWKAELKGQRGSKGASPSRDSRSAERDPADQDKDIKWGLSVTKKPIRNDTEESNDALPEEQIPTTTDADTAPNTDITKNEDKDAIDALLGKKRKSAKDLVIQDTSKRDTPMTSSEQDSYRRRMEEAAAVSTIEEYDQIPEGEFGAAMLRGMGWNGEERGAKPKEVKKRAHLMGLGSKEDEEIRKGELARKHGHRERRPRLDEYRRGKEKERQDRENRRGDSYKSEREREQDYGRSHSHRDRNRDRDRDRNGHGHRDRDYRR</sequence>
<name>A0ACC0D3P3_9PEZI</name>
<dbReference type="EMBL" id="MU394309">
    <property type="protein sequence ID" value="KAI6087185.1"/>
    <property type="molecule type" value="Genomic_DNA"/>
</dbReference>
<keyword evidence="2" id="KW-1185">Reference proteome</keyword>
<accession>A0ACC0D3P3</accession>
<reference evidence="1 2" key="1">
    <citation type="journal article" date="2022" name="New Phytol.">
        <title>Ecological generalism drives hyperdiversity of secondary metabolite gene clusters in xylarialean endophytes.</title>
        <authorList>
            <person name="Franco M.E.E."/>
            <person name="Wisecaver J.H."/>
            <person name="Arnold A.E."/>
            <person name="Ju Y.M."/>
            <person name="Slot J.C."/>
            <person name="Ahrendt S."/>
            <person name="Moore L.P."/>
            <person name="Eastman K.E."/>
            <person name="Scott K."/>
            <person name="Konkel Z."/>
            <person name="Mondo S.J."/>
            <person name="Kuo A."/>
            <person name="Hayes R.D."/>
            <person name="Haridas S."/>
            <person name="Andreopoulos B."/>
            <person name="Riley R."/>
            <person name="LaButti K."/>
            <person name="Pangilinan J."/>
            <person name="Lipzen A."/>
            <person name="Amirebrahimi M."/>
            <person name="Yan J."/>
            <person name="Adam C."/>
            <person name="Keymanesh K."/>
            <person name="Ng V."/>
            <person name="Louie K."/>
            <person name="Northen T."/>
            <person name="Drula E."/>
            <person name="Henrissat B."/>
            <person name="Hsieh H.M."/>
            <person name="Youens-Clark K."/>
            <person name="Lutzoni F."/>
            <person name="Miadlikowska J."/>
            <person name="Eastwood D.C."/>
            <person name="Hamelin R.C."/>
            <person name="Grigoriev I.V."/>
            <person name="U'Ren J.M."/>
        </authorList>
    </citation>
    <scope>NUCLEOTIDE SEQUENCE [LARGE SCALE GENOMIC DNA]</scope>
    <source>
        <strain evidence="1 2">ER1909</strain>
    </source>
</reference>